<evidence type="ECO:0000313" key="4">
    <source>
        <dbReference type="Proteomes" id="UP001305414"/>
    </source>
</evidence>
<comment type="caution">
    <text evidence="3">The sequence shown here is derived from an EMBL/GenBank/DDBJ whole genome shotgun (WGS) entry which is preliminary data.</text>
</comment>
<dbReference type="InterPro" id="IPR029226">
    <property type="entry name" value="Ecp2-like"/>
</dbReference>
<feature type="domain" description="Ecp2 effector protein-like" evidence="2">
    <location>
        <begin position="47"/>
        <end position="153"/>
    </location>
</feature>
<name>A0AAN7Z6H7_9PEZI</name>
<dbReference type="Proteomes" id="UP001305414">
    <property type="component" value="Unassembled WGS sequence"/>
</dbReference>
<feature type="chain" id="PRO_5042878042" description="Ecp2 effector protein-like domain-containing protein" evidence="1">
    <location>
        <begin position="19"/>
        <end position="202"/>
    </location>
</feature>
<feature type="signal peptide" evidence="1">
    <location>
        <begin position="1"/>
        <end position="18"/>
    </location>
</feature>
<keyword evidence="1" id="KW-0732">Signal</keyword>
<evidence type="ECO:0000313" key="3">
    <source>
        <dbReference type="EMBL" id="KAK5630322.1"/>
    </source>
</evidence>
<evidence type="ECO:0000256" key="1">
    <source>
        <dbReference type="SAM" id="SignalP"/>
    </source>
</evidence>
<dbReference type="EMBL" id="JAWHQM010000015">
    <property type="protein sequence ID" value="KAK5630322.1"/>
    <property type="molecule type" value="Genomic_DNA"/>
</dbReference>
<dbReference type="Pfam" id="PF14856">
    <property type="entry name" value="Hce2"/>
    <property type="match status" value="1"/>
</dbReference>
<reference evidence="3 4" key="1">
    <citation type="submission" date="2023-10" db="EMBL/GenBank/DDBJ databases">
        <title>Draft genome sequence of Xylaria bambusicola isolate GMP-LS, the root and basal stem rot pathogen of sugarcane in Indonesia.</title>
        <authorList>
            <person name="Selvaraj P."/>
            <person name="Muralishankar V."/>
            <person name="Muruganantham S."/>
            <person name="Sp S."/>
            <person name="Haryani S."/>
            <person name="Lau K.J.X."/>
            <person name="Naqvi N.I."/>
        </authorList>
    </citation>
    <scope>NUCLEOTIDE SEQUENCE [LARGE SCALE GENOMIC DNA]</scope>
    <source>
        <strain evidence="3">GMP-LS</strain>
    </source>
</reference>
<protein>
    <recommendedName>
        <fullName evidence="2">Ecp2 effector protein-like domain-containing protein</fullName>
    </recommendedName>
</protein>
<dbReference type="AlphaFoldDB" id="A0AAN7Z6H7"/>
<keyword evidence="4" id="KW-1185">Reference proteome</keyword>
<evidence type="ECO:0000259" key="2">
    <source>
        <dbReference type="Pfam" id="PF14856"/>
    </source>
</evidence>
<organism evidence="3 4">
    <name type="scientific">Xylaria bambusicola</name>
    <dbReference type="NCBI Taxonomy" id="326684"/>
    <lineage>
        <taxon>Eukaryota</taxon>
        <taxon>Fungi</taxon>
        <taxon>Dikarya</taxon>
        <taxon>Ascomycota</taxon>
        <taxon>Pezizomycotina</taxon>
        <taxon>Sordariomycetes</taxon>
        <taxon>Xylariomycetidae</taxon>
        <taxon>Xylariales</taxon>
        <taxon>Xylariaceae</taxon>
        <taxon>Xylaria</taxon>
    </lineage>
</organism>
<proteinExistence type="predicted"/>
<gene>
    <name evidence="3" type="ORF">RRF57_006037</name>
</gene>
<accession>A0AAN7Z6H7</accession>
<sequence length="202" mass="22252">MRVALSLASLALSCAVQGRTNDYTPQYNNRPIWNTGTVGPVEDDKFCKPSSGFKKLDPSKLAAVEDCQKMADYYNYGSHRHTGYMFLGHNPAIIPSPYEELYALGSCQFAARPLDVADGVGMITWGDVADAITEAIAHLTVDGKVGGTATMDCHVPKTEKYQIIDPDVKSFATRKFQWGIWLRGTEKDCHSWDSRGCGHPDD</sequence>